<organism evidence="1 2">
    <name type="scientific">Paralvinella palmiformis</name>
    <dbReference type="NCBI Taxonomy" id="53620"/>
    <lineage>
        <taxon>Eukaryota</taxon>
        <taxon>Metazoa</taxon>
        <taxon>Spiralia</taxon>
        <taxon>Lophotrochozoa</taxon>
        <taxon>Annelida</taxon>
        <taxon>Polychaeta</taxon>
        <taxon>Sedentaria</taxon>
        <taxon>Canalipalpata</taxon>
        <taxon>Terebellida</taxon>
        <taxon>Terebelliformia</taxon>
        <taxon>Alvinellidae</taxon>
        <taxon>Paralvinella</taxon>
    </lineage>
</organism>
<dbReference type="AlphaFoldDB" id="A0AAD9IS36"/>
<sequence length="387" mass="40991">MNLDKTAWPVQLPLGGTEPLRFGRPCCCELNNCQNSDGNDEGARNSSAENNIKVFKLLNVKNQLQPVMLNSDQFLNTQPVYIILSPGQHEQDNDDTGDVHQATSMAVVLQPVGLKVGESIDGEASLSVKTGRVDEGNSLATSLDLTSVSLPSVLNTASSEATTALLGSEIMAVNCPGGESVTDIPKITMIDLKTVPVLLNGVSICSSDGNASTSIRSDSVNCNIACTGCVLPATCQLFPSSESKLENSECGKQNFDELSYMCPDDVCLPSDIQPSENEDTEGKDQTPPILADHRVVCDVTGLTDSNTLLSTSQDPQLLVDNSTLQSSIMAPGSIIINQHFLKSLQTQNIGTSNSDQVSIIVGNLDPVASSQSDSVNDVPTSLLQAFE</sequence>
<keyword evidence="2" id="KW-1185">Reference proteome</keyword>
<evidence type="ECO:0000313" key="2">
    <source>
        <dbReference type="Proteomes" id="UP001208570"/>
    </source>
</evidence>
<dbReference type="EMBL" id="JAODUP010001587">
    <property type="protein sequence ID" value="KAK2139844.1"/>
    <property type="molecule type" value="Genomic_DNA"/>
</dbReference>
<name>A0AAD9IS36_9ANNE</name>
<protein>
    <submittedName>
        <fullName evidence="1">Uncharacterized protein</fullName>
    </submittedName>
</protein>
<proteinExistence type="predicted"/>
<accession>A0AAD9IS36</accession>
<reference evidence="1" key="1">
    <citation type="journal article" date="2023" name="Mol. Biol. Evol.">
        <title>Third-Generation Sequencing Reveals the Adaptive Role of the Epigenome in Three Deep-Sea Polychaetes.</title>
        <authorList>
            <person name="Perez M."/>
            <person name="Aroh O."/>
            <person name="Sun Y."/>
            <person name="Lan Y."/>
            <person name="Juniper S.K."/>
            <person name="Young C.R."/>
            <person name="Angers B."/>
            <person name="Qian P.Y."/>
        </authorList>
    </citation>
    <scope>NUCLEOTIDE SEQUENCE</scope>
    <source>
        <strain evidence="1">P08H-3</strain>
    </source>
</reference>
<gene>
    <name evidence="1" type="ORF">LSH36_1585g00002</name>
</gene>
<evidence type="ECO:0000313" key="1">
    <source>
        <dbReference type="EMBL" id="KAK2139844.1"/>
    </source>
</evidence>
<dbReference type="Proteomes" id="UP001208570">
    <property type="component" value="Unassembled WGS sequence"/>
</dbReference>
<comment type="caution">
    <text evidence="1">The sequence shown here is derived from an EMBL/GenBank/DDBJ whole genome shotgun (WGS) entry which is preliminary data.</text>
</comment>